<name>A0A0D1XK30_9PEZI</name>
<dbReference type="STRING" id="253628.A0A0D1XK30"/>
<dbReference type="InterPro" id="IPR017182">
    <property type="entry name" value="METTL16/PsiM"/>
</dbReference>
<feature type="binding site" evidence="6">
    <location>
        <position position="184"/>
    </location>
    <ligand>
        <name>S-adenosyl-L-methionine</name>
        <dbReference type="ChEBI" id="CHEBI:59789"/>
    </ligand>
</feature>
<evidence type="ECO:0000313" key="8">
    <source>
        <dbReference type="Proteomes" id="UP000053259"/>
    </source>
</evidence>
<dbReference type="RefSeq" id="XP_016212555.1">
    <property type="nucleotide sequence ID" value="XM_016359719.1"/>
</dbReference>
<dbReference type="PANTHER" id="PTHR13393">
    <property type="entry name" value="SAM-DEPENDENT METHYLTRANSFERASE"/>
    <property type="match status" value="1"/>
</dbReference>
<protein>
    <recommendedName>
        <fullName evidence="5">U6 small nuclear RNA (adenine-(43)-N(6))-methyltransferase</fullName>
        <ecNumber evidence="5">2.1.1.-</ecNumber>
    </recommendedName>
</protein>
<keyword evidence="8" id="KW-1185">Reference proteome</keyword>
<dbReference type="EC" id="2.1.1.-" evidence="5"/>
<dbReference type="PANTHER" id="PTHR13393:SF0">
    <property type="entry name" value="RNA N6-ADENOSINE-METHYLTRANSFERASE METTL16"/>
    <property type="match status" value="1"/>
</dbReference>
<keyword evidence="3 5" id="KW-0808">Transferase</keyword>
<dbReference type="OrthoDB" id="514248at2759"/>
<dbReference type="Proteomes" id="UP000053259">
    <property type="component" value="Unassembled WGS sequence"/>
</dbReference>
<dbReference type="Pfam" id="PF05971">
    <property type="entry name" value="Methyltransf_10"/>
    <property type="match status" value="1"/>
</dbReference>
<dbReference type="InterPro" id="IPR029063">
    <property type="entry name" value="SAM-dependent_MTases_sf"/>
</dbReference>
<dbReference type="SUPFAM" id="SSF53335">
    <property type="entry name" value="S-adenosyl-L-methionine-dependent methyltransferases"/>
    <property type="match status" value="1"/>
</dbReference>
<dbReference type="VEuPathDB" id="FungiDB:PV09_06123"/>
<gene>
    <name evidence="7" type="ORF">PV09_06123</name>
</gene>
<sequence>MSSSKTSAAFKAPKYDQPINFQDLARVNKSFRDCLASNHGVLNFKNAEHLRCLTKALLLRDFKLQLYLPENRLCPPVPIRWLYVQWVQSLLDSTAPNAVPSAGIVGLDIGVGASCIYPLLACASSPKWCMYGTEIDDTNYQHAIHNVSANLLDSRINLLKTDPQGPLIPLDVLGVEMLDFTMCNPPFFATREEADSTFLKGQQPYAACTGADVEMITEGGEVAYVKRIIAESVQLKDKVRWYTVQLGKLSSLQTLVPELKKSGCHNWAVSVLQPSGHTVRWVLGWSWMSWRAPDHVGRHKSLVGTHLQMEPNELVVCDALDKDAFSVIMELLKGLPLSVAIIKDFDDKNASNTRAIRICTNSSVWSRSERRKRQRAKQLAKEDEDAALENDVIQREEFTTWITIEIKKAFDNVSGTASSAVKARWLKGDDRSMFESFCGMLKTRISSK</sequence>
<dbReference type="InParanoid" id="A0A0D1XK30"/>
<dbReference type="EMBL" id="KN847548">
    <property type="protein sequence ID" value="KIW02686.1"/>
    <property type="molecule type" value="Genomic_DNA"/>
</dbReference>
<dbReference type="Gene3D" id="3.40.50.150">
    <property type="entry name" value="Vaccinia Virus protein VP39"/>
    <property type="match status" value="1"/>
</dbReference>
<organism evidence="7 8">
    <name type="scientific">Verruconis gallopava</name>
    <dbReference type="NCBI Taxonomy" id="253628"/>
    <lineage>
        <taxon>Eukaryota</taxon>
        <taxon>Fungi</taxon>
        <taxon>Dikarya</taxon>
        <taxon>Ascomycota</taxon>
        <taxon>Pezizomycotina</taxon>
        <taxon>Dothideomycetes</taxon>
        <taxon>Pleosporomycetidae</taxon>
        <taxon>Venturiales</taxon>
        <taxon>Sympoventuriaceae</taxon>
        <taxon>Verruconis</taxon>
    </lineage>
</organism>
<keyword evidence="2 5" id="KW-0489">Methyltransferase</keyword>
<evidence type="ECO:0000256" key="1">
    <source>
        <dbReference type="ARBA" id="ARBA00005878"/>
    </source>
</evidence>
<feature type="binding site" evidence="6">
    <location>
        <position position="110"/>
    </location>
    <ligand>
        <name>S-adenosyl-L-methionine</name>
        <dbReference type="ChEBI" id="CHEBI:59789"/>
    </ligand>
</feature>
<keyword evidence="4 6" id="KW-0949">S-adenosyl-L-methionine</keyword>
<evidence type="ECO:0000256" key="2">
    <source>
        <dbReference type="ARBA" id="ARBA00022603"/>
    </source>
</evidence>
<dbReference type="AlphaFoldDB" id="A0A0D1XK30"/>
<evidence type="ECO:0000313" key="7">
    <source>
        <dbReference type="EMBL" id="KIW02686.1"/>
    </source>
</evidence>
<dbReference type="CDD" id="cd02440">
    <property type="entry name" value="AdoMet_MTases"/>
    <property type="match status" value="1"/>
</dbReference>
<dbReference type="InterPro" id="IPR010286">
    <property type="entry name" value="METTL16/RlmF"/>
</dbReference>
<dbReference type="HOGENOM" id="CLU_027534_0_1_1"/>
<evidence type="ECO:0000256" key="4">
    <source>
        <dbReference type="ARBA" id="ARBA00022691"/>
    </source>
</evidence>
<accession>A0A0D1XK30</accession>
<proteinExistence type="inferred from homology"/>
<evidence type="ECO:0000256" key="6">
    <source>
        <dbReference type="PIRSR" id="PIRSR037350-1"/>
    </source>
</evidence>
<dbReference type="GeneID" id="27314096"/>
<dbReference type="GO" id="GO:0005634">
    <property type="term" value="C:nucleus"/>
    <property type="evidence" value="ECO:0007669"/>
    <property type="project" value="TreeGrafter"/>
</dbReference>
<evidence type="ECO:0000256" key="5">
    <source>
        <dbReference type="PIRNR" id="PIRNR037350"/>
    </source>
</evidence>
<comment type="similarity">
    <text evidence="1 5">Belongs to the methyltransferase superfamily. METTL16/RlmF family.</text>
</comment>
<feature type="binding site" evidence="6">
    <location>
        <position position="134"/>
    </location>
    <ligand>
        <name>S-adenosyl-L-methionine</name>
        <dbReference type="ChEBI" id="CHEBI:59789"/>
    </ligand>
</feature>
<dbReference type="GO" id="GO:0008168">
    <property type="term" value="F:methyltransferase activity"/>
    <property type="evidence" value="ECO:0007669"/>
    <property type="project" value="UniProtKB-UniRule"/>
</dbReference>
<dbReference type="GO" id="GO:0070475">
    <property type="term" value="P:rRNA base methylation"/>
    <property type="evidence" value="ECO:0007669"/>
    <property type="project" value="TreeGrafter"/>
</dbReference>
<evidence type="ECO:0000256" key="3">
    <source>
        <dbReference type="ARBA" id="ARBA00022679"/>
    </source>
</evidence>
<feature type="binding site" evidence="6">
    <location>
        <position position="80"/>
    </location>
    <ligand>
        <name>S-adenosyl-L-methionine</name>
        <dbReference type="ChEBI" id="CHEBI:59789"/>
    </ligand>
</feature>
<dbReference type="PIRSF" id="PIRSF037350">
    <property type="entry name" value="Mtase_ZK1128_prd"/>
    <property type="match status" value="1"/>
</dbReference>
<reference evidence="7 8" key="1">
    <citation type="submission" date="2015-01" db="EMBL/GenBank/DDBJ databases">
        <title>The Genome Sequence of Ochroconis gallopava CBS43764.</title>
        <authorList>
            <consortium name="The Broad Institute Genomics Platform"/>
            <person name="Cuomo C."/>
            <person name="de Hoog S."/>
            <person name="Gorbushina A."/>
            <person name="Stielow B."/>
            <person name="Teixiera M."/>
            <person name="Abouelleil A."/>
            <person name="Chapman S.B."/>
            <person name="Priest M."/>
            <person name="Young S.K."/>
            <person name="Wortman J."/>
            <person name="Nusbaum C."/>
            <person name="Birren B."/>
        </authorList>
    </citation>
    <scope>NUCLEOTIDE SEQUENCE [LARGE SCALE GENOMIC DNA]</scope>
    <source>
        <strain evidence="7 8">CBS 43764</strain>
    </source>
</reference>